<name>A0AAE3DSR8_9FIRM</name>
<accession>A0AAE3DSR8</accession>
<dbReference type="AlphaFoldDB" id="A0AAE3DSR8"/>
<evidence type="ECO:0000313" key="1">
    <source>
        <dbReference type="EMBL" id="MCC2189684.1"/>
    </source>
</evidence>
<sequence>MLYIGDSLTDKFVLAAAFFFLRILCFPVEQTAKNPDTTPAPASWGIQKMQQYFPMNVNFMLNLSPNEKGKLDKNLEEEFARVGSLLSFPEPLTELPEDWLTRK</sequence>
<dbReference type="Proteomes" id="UP001197875">
    <property type="component" value="Unassembled WGS sequence"/>
</dbReference>
<proteinExistence type="predicted"/>
<evidence type="ECO:0000313" key="2">
    <source>
        <dbReference type="Proteomes" id="UP001197875"/>
    </source>
</evidence>
<reference evidence="1 2" key="1">
    <citation type="submission" date="2021-10" db="EMBL/GenBank/DDBJ databases">
        <title>Anaerobic single-cell dispensing facilitates the cultivation of human gut bacteria.</title>
        <authorList>
            <person name="Afrizal A."/>
        </authorList>
    </citation>
    <scope>NUCLEOTIDE SEQUENCE [LARGE SCALE GENOMIC DNA]</scope>
    <source>
        <strain evidence="1 2">CLA-AA-H277</strain>
    </source>
</reference>
<protein>
    <submittedName>
        <fullName evidence="1">Uncharacterized protein</fullName>
    </submittedName>
</protein>
<dbReference type="EMBL" id="JAJEPR010000010">
    <property type="protein sequence ID" value="MCC2189684.1"/>
    <property type="molecule type" value="Genomic_DNA"/>
</dbReference>
<organism evidence="1 2">
    <name type="scientific">Fusicatenibacter faecihominis</name>
    <dbReference type="NCBI Taxonomy" id="2881276"/>
    <lineage>
        <taxon>Bacteria</taxon>
        <taxon>Bacillati</taxon>
        <taxon>Bacillota</taxon>
        <taxon>Clostridia</taxon>
        <taxon>Lachnospirales</taxon>
        <taxon>Lachnospiraceae</taxon>
        <taxon>Fusicatenibacter</taxon>
    </lineage>
</organism>
<dbReference type="RefSeq" id="WP_227614968.1">
    <property type="nucleotide sequence ID" value="NZ_JAJEPR010000010.1"/>
</dbReference>
<keyword evidence="2" id="KW-1185">Reference proteome</keyword>
<comment type="caution">
    <text evidence="1">The sequence shown here is derived from an EMBL/GenBank/DDBJ whole genome shotgun (WGS) entry which is preliminary data.</text>
</comment>
<gene>
    <name evidence="1" type="ORF">LKD71_07690</name>
</gene>